<protein>
    <recommendedName>
        <fullName evidence="2">EamA domain-containing protein</fullName>
    </recommendedName>
</protein>
<feature type="transmembrane region" description="Helical" evidence="1">
    <location>
        <begin position="261"/>
        <end position="280"/>
    </location>
</feature>
<feature type="transmembrane region" description="Helical" evidence="1">
    <location>
        <begin position="169"/>
        <end position="190"/>
    </location>
</feature>
<evidence type="ECO:0000313" key="3">
    <source>
        <dbReference type="EMBL" id="OGG19122.1"/>
    </source>
</evidence>
<feature type="domain" description="EamA" evidence="2">
    <location>
        <begin position="145"/>
        <end position="279"/>
    </location>
</feature>
<evidence type="ECO:0000259" key="2">
    <source>
        <dbReference type="Pfam" id="PF00892"/>
    </source>
</evidence>
<name>A0A1F6A3T5_9BACT</name>
<dbReference type="AlphaFoldDB" id="A0A1F6A3T5"/>
<feature type="transmembrane region" description="Helical" evidence="1">
    <location>
        <begin position="93"/>
        <end position="112"/>
    </location>
</feature>
<gene>
    <name evidence="3" type="ORF">A3D78_04575</name>
</gene>
<reference evidence="3 4" key="1">
    <citation type="journal article" date="2016" name="Nat. Commun.">
        <title>Thousands of microbial genomes shed light on interconnected biogeochemical processes in an aquifer system.</title>
        <authorList>
            <person name="Anantharaman K."/>
            <person name="Brown C.T."/>
            <person name="Hug L.A."/>
            <person name="Sharon I."/>
            <person name="Castelle C.J."/>
            <person name="Probst A.J."/>
            <person name="Thomas B.C."/>
            <person name="Singh A."/>
            <person name="Wilkins M.J."/>
            <person name="Karaoz U."/>
            <person name="Brodie E.L."/>
            <person name="Williams K.H."/>
            <person name="Hubbard S.S."/>
            <person name="Banfield J.F."/>
        </authorList>
    </citation>
    <scope>NUCLEOTIDE SEQUENCE [LARGE SCALE GENOMIC DNA]</scope>
</reference>
<feature type="transmembrane region" description="Helical" evidence="1">
    <location>
        <begin position="210"/>
        <end position="228"/>
    </location>
</feature>
<organism evidence="3 4">
    <name type="scientific">Candidatus Gottesmanbacteria bacterium RIFCSPHIGHO2_02_FULL_39_14</name>
    <dbReference type="NCBI Taxonomy" id="1798383"/>
    <lineage>
        <taxon>Bacteria</taxon>
        <taxon>Candidatus Gottesmaniibacteriota</taxon>
    </lineage>
</organism>
<proteinExistence type="predicted"/>
<feature type="transmembrane region" description="Helical" evidence="1">
    <location>
        <begin position="32"/>
        <end position="57"/>
    </location>
</feature>
<keyword evidence="1" id="KW-1133">Transmembrane helix</keyword>
<comment type="caution">
    <text evidence="3">The sequence shown here is derived from an EMBL/GenBank/DDBJ whole genome shotgun (WGS) entry which is preliminary data.</text>
</comment>
<feature type="transmembrane region" description="Helical" evidence="1">
    <location>
        <begin position="145"/>
        <end position="163"/>
    </location>
</feature>
<dbReference type="EMBL" id="MFJM01000006">
    <property type="protein sequence ID" value="OGG19122.1"/>
    <property type="molecule type" value="Genomic_DNA"/>
</dbReference>
<feature type="domain" description="EamA" evidence="2">
    <location>
        <begin position="4"/>
        <end position="135"/>
    </location>
</feature>
<keyword evidence="1" id="KW-0812">Transmembrane</keyword>
<dbReference type="GO" id="GO:0016020">
    <property type="term" value="C:membrane"/>
    <property type="evidence" value="ECO:0007669"/>
    <property type="project" value="InterPro"/>
</dbReference>
<evidence type="ECO:0000313" key="4">
    <source>
        <dbReference type="Proteomes" id="UP000176253"/>
    </source>
</evidence>
<feature type="transmembrane region" description="Helical" evidence="1">
    <location>
        <begin position="118"/>
        <end position="136"/>
    </location>
</feature>
<dbReference type="STRING" id="1798383.A3D78_04575"/>
<sequence length="281" mass="31774">MIFIYLVALLAGTLWGITESINKNITEKKYSAFSYFLLQIGLNLILYTGPFILYGSFVKEPIAYFYLFTPTLFIFLGNLFLIKAYKTEDISNINILSRSSLIIVFLSGILFLHEKITYLNTIGILSIISGILVIFYEGKKLNPSTGFYLALASGILMGALAYFRKLALFYFNPITVVFLSQLSLVIILLLIPQSYQDLKPIFTKYKKKIILSRFTAVTGFYLINWAFAKGNISIANTNYETAFLLSTSFMGITFMGERKHIAKKLIGSLLCIFGIILLNFL</sequence>
<dbReference type="InterPro" id="IPR000620">
    <property type="entry name" value="EamA_dom"/>
</dbReference>
<dbReference type="Pfam" id="PF00892">
    <property type="entry name" value="EamA"/>
    <property type="match status" value="2"/>
</dbReference>
<dbReference type="Proteomes" id="UP000176253">
    <property type="component" value="Unassembled WGS sequence"/>
</dbReference>
<evidence type="ECO:0000256" key="1">
    <source>
        <dbReference type="SAM" id="Phobius"/>
    </source>
</evidence>
<dbReference type="Gene3D" id="1.10.3730.20">
    <property type="match status" value="2"/>
</dbReference>
<feature type="transmembrane region" description="Helical" evidence="1">
    <location>
        <begin position="234"/>
        <end position="254"/>
    </location>
</feature>
<feature type="transmembrane region" description="Helical" evidence="1">
    <location>
        <begin position="63"/>
        <end position="81"/>
    </location>
</feature>
<accession>A0A1F6A3T5</accession>
<dbReference type="InterPro" id="IPR037185">
    <property type="entry name" value="EmrE-like"/>
</dbReference>
<keyword evidence="1" id="KW-0472">Membrane</keyword>
<dbReference type="SUPFAM" id="SSF103481">
    <property type="entry name" value="Multidrug resistance efflux transporter EmrE"/>
    <property type="match status" value="1"/>
</dbReference>